<name>A0ABU5GE02_9ACTO</name>
<dbReference type="RefSeq" id="WP_320754556.1">
    <property type="nucleotide sequence ID" value="NZ_JAWNFY010000025.1"/>
</dbReference>
<evidence type="ECO:0000256" key="2">
    <source>
        <dbReference type="SAM" id="MobiDB-lite"/>
    </source>
</evidence>
<keyword evidence="3" id="KW-0812">Transmembrane</keyword>
<evidence type="ECO:0000256" key="1">
    <source>
        <dbReference type="ARBA" id="ARBA00022801"/>
    </source>
</evidence>
<dbReference type="NCBIfam" id="TIGR01076">
    <property type="entry name" value="sortase_fam"/>
    <property type="match status" value="1"/>
</dbReference>
<dbReference type="InterPro" id="IPR005754">
    <property type="entry name" value="Sortase"/>
</dbReference>
<sequence>MTSETGAVRGRRALGTPTPNPTAGQPVSQPARQSALGAEPRVESNAAPKTALHVEPEPAPAPAHHVEPKAQRGPAGGVVRGRRAARVGEESGLASLLFYTDPKEDKRRLSPLAMILIGILCLAYPVTSTVWNNWQSKVVSRAYEGQVNTQSQELRNSYIERAHAYNASHQGMAVLDPYLDDIATDLPAYQEYARVLDQPDGIMGIVKIPKIGVKLPIYHGTSPETLQRGAGHMFGTDIPVGGINRHSVVTAHTGLPTSTMFDRLTDLGIGDEFFFEIQGQVFGYRVVRVDVVDPHDPSLLVRVPGRDLATLLTCTPYGVNSHRLLVTGERVLPDPVEVPAVDGLQWSWWMTLFVLAILVSLLFAFLVARSALARRGEDSRRDMLPRHMLR</sequence>
<dbReference type="Gene3D" id="2.40.260.10">
    <property type="entry name" value="Sortase"/>
    <property type="match status" value="1"/>
</dbReference>
<organism evidence="4 5">
    <name type="scientific">Actinotignum timonense</name>
    <dbReference type="NCBI Taxonomy" id="1870995"/>
    <lineage>
        <taxon>Bacteria</taxon>
        <taxon>Bacillati</taxon>
        <taxon>Actinomycetota</taxon>
        <taxon>Actinomycetes</taxon>
        <taxon>Actinomycetales</taxon>
        <taxon>Actinomycetaceae</taxon>
        <taxon>Actinotignum</taxon>
    </lineage>
</organism>
<comment type="caution">
    <text evidence="4">The sequence shown here is derived from an EMBL/GenBank/DDBJ whole genome shotgun (WGS) entry which is preliminary data.</text>
</comment>
<evidence type="ECO:0000256" key="3">
    <source>
        <dbReference type="SAM" id="Phobius"/>
    </source>
</evidence>
<feature type="compositionally biased region" description="Polar residues" evidence="2">
    <location>
        <begin position="21"/>
        <end position="32"/>
    </location>
</feature>
<feature type="region of interest" description="Disordered" evidence="2">
    <location>
        <begin position="1"/>
        <end position="78"/>
    </location>
</feature>
<reference evidence="4 5" key="1">
    <citation type="submission" date="2023-10" db="EMBL/GenBank/DDBJ databases">
        <title>Whole Genome based description of the genera Actinobaculum and Actinotignum reveals a complex phylogenetic relationship within the species included in the genus Actinotignum.</title>
        <authorList>
            <person name="Jensen C.S."/>
            <person name="Dargis R."/>
            <person name="Kemp M."/>
            <person name="Christensen J.J."/>
        </authorList>
    </citation>
    <scope>NUCLEOTIDE SEQUENCE [LARGE SCALE GENOMIC DNA]</scope>
    <source>
        <strain evidence="4 5">SLA_B089</strain>
    </source>
</reference>
<gene>
    <name evidence="4" type="ORF">R6P33_08195</name>
</gene>
<dbReference type="EMBL" id="JAWNFY010000025">
    <property type="protein sequence ID" value="MDY5146993.1"/>
    <property type="molecule type" value="Genomic_DNA"/>
</dbReference>
<dbReference type="Pfam" id="PF04203">
    <property type="entry name" value="Sortase"/>
    <property type="match status" value="1"/>
</dbReference>
<accession>A0ABU5GE02</accession>
<dbReference type="CDD" id="cd05827">
    <property type="entry name" value="Sortase_C"/>
    <property type="match status" value="1"/>
</dbReference>
<keyword evidence="1" id="KW-0378">Hydrolase</keyword>
<keyword evidence="3" id="KW-0472">Membrane</keyword>
<dbReference type="InterPro" id="IPR042002">
    <property type="entry name" value="Sortase_C"/>
</dbReference>
<dbReference type="InterPro" id="IPR023365">
    <property type="entry name" value="Sortase_dom-sf"/>
</dbReference>
<proteinExistence type="predicted"/>
<feature type="transmembrane region" description="Helical" evidence="3">
    <location>
        <begin position="112"/>
        <end position="131"/>
    </location>
</feature>
<feature type="transmembrane region" description="Helical" evidence="3">
    <location>
        <begin position="346"/>
        <end position="368"/>
    </location>
</feature>
<keyword evidence="5" id="KW-1185">Reference proteome</keyword>
<evidence type="ECO:0000313" key="5">
    <source>
        <dbReference type="Proteomes" id="UP001284901"/>
    </source>
</evidence>
<dbReference type="Proteomes" id="UP001284901">
    <property type="component" value="Unassembled WGS sequence"/>
</dbReference>
<dbReference type="NCBIfam" id="NF033745">
    <property type="entry name" value="class_C_sortase"/>
    <property type="match status" value="1"/>
</dbReference>
<keyword evidence="3" id="KW-1133">Transmembrane helix</keyword>
<protein>
    <submittedName>
        <fullName evidence="4">Class C sortase</fullName>
    </submittedName>
</protein>
<evidence type="ECO:0000313" key="4">
    <source>
        <dbReference type="EMBL" id="MDY5146993.1"/>
    </source>
</evidence>
<dbReference type="SUPFAM" id="SSF63817">
    <property type="entry name" value="Sortase"/>
    <property type="match status" value="1"/>
</dbReference>